<gene>
    <name evidence="2" type="ORF">C7212DRAFT_313800</name>
</gene>
<dbReference type="AlphaFoldDB" id="A0A317SV82"/>
<feature type="region of interest" description="Disordered" evidence="1">
    <location>
        <begin position="52"/>
        <end position="71"/>
    </location>
</feature>
<comment type="caution">
    <text evidence="2">The sequence shown here is derived from an EMBL/GenBank/DDBJ whole genome shotgun (WGS) entry which is preliminary data.</text>
</comment>
<evidence type="ECO:0000313" key="3">
    <source>
        <dbReference type="Proteomes" id="UP000246991"/>
    </source>
</evidence>
<evidence type="ECO:0000256" key="1">
    <source>
        <dbReference type="SAM" id="MobiDB-lite"/>
    </source>
</evidence>
<proteinExistence type="predicted"/>
<name>A0A317SV82_9PEZI</name>
<dbReference type="Proteomes" id="UP000246991">
    <property type="component" value="Unassembled WGS sequence"/>
</dbReference>
<reference evidence="2 3" key="1">
    <citation type="submission" date="2018-03" db="EMBL/GenBank/DDBJ databases">
        <title>Genomes of Pezizomycetes fungi and the evolution of truffles.</title>
        <authorList>
            <person name="Murat C."/>
            <person name="Payen T."/>
            <person name="Noel B."/>
            <person name="Kuo A."/>
            <person name="Martin F.M."/>
        </authorList>
    </citation>
    <scope>NUCLEOTIDE SEQUENCE [LARGE SCALE GENOMIC DNA]</scope>
    <source>
        <strain evidence="2">091103-1</strain>
    </source>
</reference>
<protein>
    <submittedName>
        <fullName evidence="2">Uncharacterized protein</fullName>
    </submittedName>
</protein>
<accession>A0A317SV82</accession>
<dbReference type="EMBL" id="PYWC01000020">
    <property type="protein sequence ID" value="PWW77710.1"/>
    <property type="molecule type" value="Genomic_DNA"/>
</dbReference>
<sequence length="71" mass="7688">IAFCSFIFVSLRYNNLISQLATSILPPVSPHPSGSPTPYRSVVFLRLFPKEPRLSSPSIVPPSTTPSSASE</sequence>
<keyword evidence="3" id="KW-1185">Reference proteome</keyword>
<evidence type="ECO:0000313" key="2">
    <source>
        <dbReference type="EMBL" id="PWW77710.1"/>
    </source>
</evidence>
<organism evidence="2 3">
    <name type="scientific">Tuber magnatum</name>
    <name type="common">white Piedmont truffle</name>
    <dbReference type="NCBI Taxonomy" id="42249"/>
    <lineage>
        <taxon>Eukaryota</taxon>
        <taxon>Fungi</taxon>
        <taxon>Dikarya</taxon>
        <taxon>Ascomycota</taxon>
        <taxon>Pezizomycotina</taxon>
        <taxon>Pezizomycetes</taxon>
        <taxon>Pezizales</taxon>
        <taxon>Tuberaceae</taxon>
        <taxon>Tuber</taxon>
    </lineage>
</organism>
<feature type="non-terminal residue" evidence="2">
    <location>
        <position position="1"/>
    </location>
</feature>